<comment type="caution">
    <text evidence="2">The sequence shown here is derived from an EMBL/GenBank/DDBJ whole genome shotgun (WGS) entry which is preliminary data.</text>
</comment>
<sequence length="118" mass="13383">MKVNTKPTASSTKPLTAINTGRTSSKTTTAELGLHKPKSEVRKSKQRIQSDNTSISVRHMSGTTRPLKALPLPEGWTEWRRLQKNYARYPRIELLFNIIIHILSVQYSKTPIVLNVTK</sequence>
<feature type="compositionally biased region" description="Basic and acidic residues" evidence="1">
    <location>
        <begin position="33"/>
        <end position="43"/>
    </location>
</feature>
<accession>A0A2G5US26</accession>
<protein>
    <submittedName>
        <fullName evidence="2">Uncharacterized protein</fullName>
    </submittedName>
</protein>
<evidence type="ECO:0000256" key="1">
    <source>
        <dbReference type="SAM" id="MobiDB-lite"/>
    </source>
</evidence>
<feature type="region of interest" description="Disordered" evidence="1">
    <location>
        <begin position="1"/>
        <end position="66"/>
    </location>
</feature>
<keyword evidence="3" id="KW-1185">Reference proteome</keyword>
<dbReference type="EMBL" id="PDUG01000003">
    <property type="protein sequence ID" value="PIC42347.1"/>
    <property type="molecule type" value="Genomic_DNA"/>
</dbReference>
<reference evidence="3" key="1">
    <citation type="submission" date="2017-10" db="EMBL/GenBank/DDBJ databases">
        <title>Rapid genome shrinkage in a self-fertile nematode reveals novel sperm competition proteins.</title>
        <authorList>
            <person name="Yin D."/>
            <person name="Schwarz E.M."/>
            <person name="Thomas C.G."/>
            <person name="Felde R.L."/>
            <person name="Korf I.F."/>
            <person name="Cutter A.D."/>
            <person name="Schartner C.M."/>
            <person name="Ralston E.J."/>
            <person name="Meyer B.J."/>
            <person name="Haag E.S."/>
        </authorList>
    </citation>
    <scope>NUCLEOTIDE SEQUENCE [LARGE SCALE GENOMIC DNA]</scope>
    <source>
        <strain evidence="3">JU1422</strain>
    </source>
</reference>
<dbReference type="Proteomes" id="UP000230233">
    <property type="component" value="Chromosome III"/>
</dbReference>
<feature type="compositionally biased region" description="Polar residues" evidence="1">
    <location>
        <begin position="1"/>
        <end position="30"/>
    </location>
</feature>
<dbReference type="AlphaFoldDB" id="A0A2G5US26"/>
<feature type="compositionally biased region" description="Polar residues" evidence="1">
    <location>
        <begin position="47"/>
        <end position="64"/>
    </location>
</feature>
<evidence type="ECO:0000313" key="2">
    <source>
        <dbReference type="EMBL" id="PIC42347.1"/>
    </source>
</evidence>
<evidence type="ECO:0000313" key="3">
    <source>
        <dbReference type="Proteomes" id="UP000230233"/>
    </source>
</evidence>
<organism evidence="2 3">
    <name type="scientific">Caenorhabditis nigoni</name>
    <dbReference type="NCBI Taxonomy" id="1611254"/>
    <lineage>
        <taxon>Eukaryota</taxon>
        <taxon>Metazoa</taxon>
        <taxon>Ecdysozoa</taxon>
        <taxon>Nematoda</taxon>
        <taxon>Chromadorea</taxon>
        <taxon>Rhabditida</taxon>
        <taxon>Rhabditina</taxon>
        <taxon>Rhabditomorpha</taxon>
        <taxon>Rhabditoidea</taxon>
        <taxon>Rhabditidae</taxon>
        <taxon>Peloderinae</taxon>
        <taxon>Caenorhabditis</taxon>
    </lineage>
</organism>
<name>A0A2G5US26_9PELO</name>
<proteinExistence type="predicted"/>
<gene>
    <name evidence="2" type="primary">Cnig_chr_III.g9456</name>
    <name evidence="2" type="ORF">B9Z55_009456</name>
</gene>